<proteinExistence type="predicted"/>
<reference evidence="1" key="2">
    <citation type="submission" date="2015-07" db="EMBL/GenBank/DDBJ databases">
        <authorList>
            <person name="Noorani M."/>
        </authorList>
    </citation>
    <scope>NUCLEOTIDE SEQUENCE</scope>
    <source>
        <strain evidence="1">Yugu1</strain>
    </source>
</reference>
<accession>A0A368RXU7</accession>
<dbReference type="AlphaFoldDB" id="A0A368RXU7"/>
<organism evidence="1">
    <name type="scientific">Setaria italica</name>
    <name type="common">Foxtail millet</name>
    <name type="synonym">Panicum italicum</name>
    <dbReference type="NCBI Taxonomy" id="4555"/>
    <lineage>
        <taxon>Eukaryota</taxon>
        <taxon>Viridiplantae</taxon>
        <taxon>Streptophyta</taxon>
        <taxon>Embryophyta</taxon>
        <taxon>Tracheophyta</taxon>
        <taxon>Spermatophyta</taxon>
        <taxon>Magnoliopsida</taxon>
        <taxon>Liliopsida</taxon>
        <taxon>Poales</taxon>
        <taxon>Poaceae</taxon>
        <taxon>PACMAD clade</taxon>
        <taxon>Panicoideae</taxon>
        <taxon>Panicodae</taxon>
        <taxon>Paniceae</taxon>
        <taxon>Cenchrinae</taxon>
        <taxon>Setaria</taxon>
    </lineage>
</organism>
<reference evidence="1" key="1">
    <citation type="journal article" date="2012" name="Nat. Biotechnol.">
        <title>Reference genome sequence of the model plant Setaria.</title>
        <authorList>
            <person name="Bennetzen J.L."/>
            <person name="Schmutz J."/>
            <person name="Wang H."/>
            <person name="Percifield R."/>
            <person name="Hawkins J."/>
            <person name="Pontaroli A.C."/>
            <person name="Estep M."/>
            <person name="Feng L."/>
            <person name="Vaughn J.N."/>
            <person name="Grimwood J."/>
            <person name="Jenkins J."/>
            <person name="Barry K."/>
            <person name="Lindquist E."/>
            <person name="Hellsten U."/>
            <person name="Deshpande S."/>
            <person name="Wang X."/>
            <person name="Wu X."/>
            <person name="Mitros T."/>
            <person name="Triplett J."/>
            <person name="Yang X."/>
            <person name="Ye C.Y."/>
            <person name="Mauro-Herrera M."/>
            <person name="Wang L."/>
            <person name="Li P."/>
            <person name="Sharma M."/>
            <person name="Sharma R."/>
            <person name="Ronald P.C."/>
            <person name="Panaud O."/>
            <person name="Kellogg E.A."/>
            <person name="Brutnell T.P."/>
            <person name="Doust A.N."/>
            <person name="Tuskan G.A."/>
            <person name="Rokhsar D."/>
            <person name="Devos K.M."/>
        </authorList>
    </citation>
    <scope>NUCLEOTIDE SEQUENCE [LARGE SCALE GENOMIC DNA]</scope>
    <source>
        <strain evidence="1">Yugu1</strain>
    </source>
</reference>
<dbReference type="EMBL" id="CM003534">
    <property type="protein sequence ID" value="RCV35002.1"/>
    <property type="molecule type" value="Genomic_DNA"/>
</dbReference>
<name>A0A368RXU7_SETIT</name>
<sequence length="95" mass="10867">MRKAAEAFFPRRSGKNCDDPIPPLLSYHGWMNLMSAAMALHGGRALMKLVSFVGGHLFVNKCLLHFRNCRAFIVLQWTHCRPRICSPIQFDSFCQ</sequence>
<evidence type="ECO:0000313" key="1">
    <source>
        <dbReference type="EMBL" id="RCV35002.1"/>
    </source>
</evidence>
<protein>
    <submittedName>
        <fullName evidence="1">Uncharacterized protein</fullName>
    </submittedName>
</protein>
<gene>
    <name evidence="1" type="ORF">SETIT_7G203900v2</name>
</gene>